<name>A0A226XAJ9_CABSO</name>
<reference evidence="2" key="1">
    <citation type="submission" date="2017-01" db="EMBL/GenBank/DDBJ databases">
        <title>Genome Analysis of Deinococcus marmoris KOPRI26562.</title>
        <authorList>
            <person name="Kim J.H."/>
            <person name="Oh H.-M."/>
        </authorList>
    </citation>
    <scope>NUCLEOTIDE SEQUENCE [LARGE SCALE GENOMIC DNA]</scope>
    <source>
        <strain evidence="2">PAMC 26633</strain>
    </source>
</reference>
<sequence>MEHIAVRTYIGRLLGHFNLRDITLGPPLRQRSFARLRSTGG</sequence>
<evidence type="ECO:0000313" key="2">
    <source>
        <dbReference type="Proteomes" id="UP000214720"/>
    </source>
</evidence>
<dbReference type="EMBL" id="MTHB01000013">
    <property type="protein sequence ID" value="OXC80525.1"/>
    <property type="molecule type" value="Genomic_DNA"/>
</dbReference>
<gene>
    <name evidence="1" type="ORF">BSU04_01385</name>
</gene>
<accession>A0A226XAJ9</accession>
<proteinExistence type="predicted"/>
<protein>
    <submittedName>
        <fullName evidence="1">Uncharacterized protein</fullName>
    </submittedName>
</protein>
<dbReference type="AlphaFoldDB" id="A0A226XAJ9"/>
<comment type="caution">
    <text evidence="1">The sequence shown here is derived from an EMBL/GenBank/DDBJ whole genome shotgun (WGS) entry which is preliminary data.</text>
</comment>
<evidence type="ECO:0000313" key="1">
    <source>
        <dbReference type="EMBL" id="OXC80525.1"/>
    </source>
</evidence>
<organism evidence="1 2">
    <name type="scientific">Caballeronia sordidicola</name>
    <name type="common">Burkholderia sordidicola</name>
    <dbReference type="NCBI Taxonomy" id="196367"/>
    <lineage>
        <taxon>Bacteria</taxon>
        <taxon>Pseudomonadati</taxon>
        <taxon>Pseudomonadota</taxon>
        <taxon>Betaproteobacteria</taxon>
        <taxon>Burkholderiales</taxon>
        <taxon>Burkholderiaceae</taxon>
        <taxon>Caballeronia</taxon>
    </lineage>
</organism>
<dbReference type="Proteomes" id="UP000214720">
    <property type="component" value="Unassembled WGS sequence"/>
</dbReference>